<accession>A0A2H0TXJ7</accession>
<sequence>MTRRIELGSDPAEEDIEINSDVLDFMRLKYASMILGGLKEDSKKILLDNNFFTEEDSLRLENLTTEFARRGLTYGNFFRIINAQNPKIIQEIEKEMISKKTTIMQTANKFD</sequence>
<reference evidence="2" key="1">
    <citation type="submission" date="2017-09" db="EMBL/GenBank/DDBJ databases">
        <title>Depth-based differentiation of microbial function through sediment-hosted aquifers and enrichment of novel symbionts in the deep terrestrial subsurface.</title>
        <authorList>
            <person name="Probst A.J."/>
            <person name="Ladd B."/>
            <person name="Jarett J.K."/>
            <person name="Geller-Mcgrath D.E."/>
            <person name="Sieber C.M.K."/>
            <person name="Emerson J.B."/>
            <person name="Anantharaman K."/>
            <person name="Thomas B.C."/>
            <person name="Malmstrom R."/>
            <person name="Stieglmeier M."/>
            <person name="Klingl A."/>
            <person name="Woyke T."/>
            <person name="Ryan C.M."/>
            <person name="Banfield J.F."/>
        </authorList>
    </citation>
    <scope>NUCLEOTIDE SEQUENCE [LARGE SCALE GENOMIC DNA]</scope>
</reference>
<organism evidence="1 2">
    <name type="scientific">Candidatus Magasanikbacteria bacterium CG10_big_fil_rev_8_21_14_0_10_36_16</name>
    <dbReference type="NCBI Taxonomy" id="1974645"/>
    <lineage>
        <taxon>Bacteria</taxon>
        <taxon>Candidatus Magasanikiibacteriota</taxon>
    </lineage>
</organism>
<name>A0A2H0TXJ7_9BACT</name>
<dbReference type="EMBL" id="PFBU01000081">
    <property type="protein sequence ID" value="PIR77948.1"/>
    <property type="molecule type" value="Genomic_DNA"/>
</dbReference>
<evidence type="ECO:0000313" key="1">
    <source>
        <dbReference type="EMBL" id="PIR77948.1"/>
    </source>
</evidence>
<dbReference type="Proteomes" id="UP000230852">
    <property type="component" value="Unassembled WGS sequence"/>
</dbReference>
<proteinExistence type="predicted"/>
<gene>
    <name evidence="1" type="ORF">COU28_04270</name>
</gene>
<comment type="caution">
    <text evidence="1">The sequence shown here is derived from an EMBL/GenBank/DDBJ whole genome shotgun (WGS) entry which is preliminary data.</text>
</comment>
<protein>
    <submittedName>
        <fullName evidence="1">Uncharacterized protein</fullName>
    </submittedName>
</protein>
<dbReference type="AlphaFoldDB" id="A0A2H0TXJ7"/>
<evidence type="ECO:0000313" key="2">
    <source>
        <dbReference type="Proteomes" id="UP000230852"/>
    </source>
</evidence>